<proteinExistence type="predicted"/>
<comment type="caution">
    <text evidence="1">The sequence shown here is derived from an EMBL/GenBank/DDBJ whole genome shotgun (WGS) entry which is preliminary data.</text>
</comment>
<evidence type="ECO:0000313" key="2">
    <source>
        <dbReference type="Proteomes" id="UP000823775"/>
    </source>
</evidence>
<gene>
    <name evidence="1" type="ORF">HAX54_013034</name>
</gene>
<accession>A0ABS8TMK1</accession>
<reference evidence="1 2" key="1">
    <citation type="journal article" date="2021" name="BMC Genomics">
        <title>Datura genome reveals duplications of psychoactive alkaloid biosynthetic genes and high mutation rate following tissue culture.</title>
        <authorList>
            <person name="Rajewski A."/>
            <person name="Carter-House D."/>
            <person name="Stajich J."/>
            <person name="Litt A."/>
        </authorList>
    </citation>
    <scope>NUCLEOTIDE SEQUENCE [LARGE SCALE GENOMIC DNA]</scope>
    <source>
        <strain evidence="1">AR-01</strain>
    </source>
</reference>
<sequence>VKSSGLDVASHSRISVNSNPYVFNKCHHYYEKELVYNTYCVCVVLYSQYSCCSLSGPSFDQNTRGVRVDRRV</sequence>
<organism evidence="1 2">
    <name type="scientific">Datura stramonium</name>
    <name type="common">Jimsonweed</name>
    <name type="synonym">Common thornapple</name>
    <dbReference type="NCBI Taxonomy" id="4076"/>
    <lineage>
        <taxon>Eukaryota</taxon>
        <taxon>Viridiplantae</taxon>
        <taxon>Streptophyta</taxon>
        <taxon>Embryophyta</taxon>
        <taxon>Tracheophyta</taxon>
        <taxon>Spermatophyta</taxon>
        <taxon>Magnoliopsida</taxon>
        <taxon>eudicotyledons</taxon>
        <taxon>Gunneridae</taxon>
        <taxon>Pentapetalae</taxon>
        <taxon>asterids</taxon>
        <taxon>lamiids</taxon>
        <taxon>Solanales</taxon>
        <taxon>Solanaceae</taxon>
        <taxon>Solanoideae</taxon>
        <taxon>Datureae</taxon>
        <taxon>Datura</taxon>
    </lineage>
</organism>
<name>A0ABS8TMK1_DATST</name>
<feature type="non-terminal residue" evidence="1">
    <location>
        <position position="1"/>
    </location>
</feature>
<dbReference type="EMBL" id="JACEIK010001775">
    <property type="protein sequence ID" value="MCD7472095.1"/>
    <property type="molecule type" value="Genomic_DNA"/>
</dbReference>
<keyword evidence="2" id="KW-1185">Reference proteome</keyword>
<dbReference type="Proteomes" id="UP000823775">
    <property type="component" value="Unassembled WGS sequence"/>
</dbReference>
<protein>
    <submittedName>
        <fullName evidence="1">Uncharacterized protein</fullName>
    </submittedName>
</protein>
<evidence type="ECO:0000313" key="1">
    <source>
        <dbReference type="EMBL" id="MCD7472095.1"/>
    </source>
</evidence>